<accession>A0A4Y2K2G9</accession>
<proteinExistence type="predicted"/>
<sequence length="86" mass="9842">MECRFPAMLVLWLGREFYRVMYGNAGRMEPSTTKLGDEMWDLKNTGIFLISLLGPRSGFIQMIPYGVTACLGDYKYSCAWIKKTVC</sequence>
<reference evidence="1 2" key="1">
    <citation type="journal article" date="2019" name="Sci. Rep.">
        <title>Orb-weaving spider Araneus ventricosus genome elucidates the spidroin gene catalogue.</title>
        <authorList>
            <person name="Kono N."/>
            <person name="Nakamura H."/>
            <person name="Ohtoshi R."/>
            <person name="Moran D.A.P."/>
            <person name="Shinohara A."/>
            <person name="Yoshida Y."/>
            <person name="Fujiwara M."/>
            <person name="Mori M."/>
            <person name="Tomita M."/>
            <person name="Arakawa K."/>
        </authorList>
    </citation>
    <scope>NUCLEOTIDE SEQUENCE [LARGE SCALE GENOMIC DNA]</scope>
</reference>
<dbReference type="EMBL" id="BGPR01004155">
    <property type="protein sequence ID" value="GBM96571.1"/>
    <property type="molecule type" value="Genomic_DNA"/>
</dbReference>
<gene>
    <name evidence="1" type="ORF">AVEN_103130_1</name>
</gene>
<protein>
    <submittedName>
        <fullName evidence="1">Uncharacterized protein</fullName>
    </submittedName>
</protein>
<keyword evidence="2" id="KW-1185">Reference proteome</keyword>
<dbReference type="Proteomes" id="UP000499080">
    <property type="component" value="Unassembled WGS sequence"/>
</dbReference>
<evidence type="ECO:0000313" key="1">
    <source>
        <dbReference type="EMBL" id="GBM96571.1"/>
    </source>
</evidence>
<name>A0A4Y2K2G9_ARAVE</name>
<dbReference type="AlphaFoldDB" id="A0A4Y2K2G9"/>
<comment type="caution">
    <text evidence="1">The sequence shown here is derived from an EMBL/GenBank/DDBJ whole genome shotgun (WGS) entry which is preliminary data.</text>
</comment>
<organism evidence="1 2">
    <name type="scientific">Araneus ventricosus</name>
    <name type="common">Orbweaver spider</name>
    <name type="synonym">Epeira ventricosa</name>
    <dbReference type="NCBI Taxonomy" id="182803"/>
    <lineage>
        <taxon>Eukaryota</taxon>
        <taxon>Metazoa</taxon>
        <taxon>Ecdysozoa</taxon>
        <taxon>Arthropoda</taxon>
        <taxon>Chelicerata</taxon>
        <taxon>Arachnida</taxon>
        <taxon>Araneae</taxon>
        <taxon>Araneomorphae</taxon>
        <taxon>Entelegynae</taxon>
        <taxon>Araneoidea</taxon>
        <taxon>Araneidae</taxon>
        <taxon>Araneus</taxon>
    </lineage>
</organism>
<evidence type="ECO:0000313" key="2">
    <source>
        <dbReference type="Proteomes" id="UP000499080"/>
    </source>
</evidence>